<keyword evidence="2" id="KW-1185">Reference proteome</keyword>
<dbReference type="Proteomes" id="UP000244005">
    <property type="component" value="Unassembled WGS sequence"/>
</dbReference>
<dbReference type="AlphaFoldDB" id="A0A2R6WGV5"/>
<evidence type="ECO:0000313" key="1">
    <source>
        <dbReference type="EMBL" id="PTQ33080.1"/>
    </source>
</evidence>
<proteinExistence type="predicted"/>
<name>A0A2R6WGV5_MARPO</name>
<sequence length="99" mass="12076">MLWQELHRLERKLISCYQREQLGRGREVNEKHRKKYMESRLHRFKLQLELQLDIPSCSKVSSLDREPLIKPAISYTGYRRIRLLYSVSFIPEMLRKDRS</sequence>
<dbReference type="EMBL" id="KZ772764">
    <property type="protein sequence ID" value="PTQ33080.1"/>
    <property type="molecule type" value="Genomic_DNA"/>
</dbReference>
<protein>
    <submittedName>
        <fullName evidence="1">Uncharacterized protein</fullName>
    </submittedName>
</protein>
<organism evidence="1 2">
    <name type="scientific">Marchantia polymorpha</name>
    <name type="common">Common liverwort</name>
    <name type="synonym">Marchantia aquatica</name>
    <dbReference type="NCBI Taxonomy" id="3197"/>
    <lineage>
        <taxon>Eukaryota</taxon>
        <taxon>Viridiplantae</taxon>
        <taxon>Streptophyta</taxon>
        <taxon>Embryophyta</taxon>
        <taxon>Marchantiophyta</taxon>
        <taxon>Marchantiopsida</taxon>
        <taxon>Marchantiidae</taxon>
        <taxon>Marchantiales</taxon>
        <taxon>Marchantiaceae</taxon>
        <taxon>Marchantia</taxon>
    </lineage>
</organism>
<accession>A0A2R6WGV5</accession>
<dbReference type="Gramene" id="Mp5g12660.1">
    <property type="protein sequence ID" value="Mp5g12660.1.cds1"/>
    <property type="gene ID" value="Mp5g12660"/>
</dbReference>
<gene>
    <name evidence="1" type="ORF">MARPO_0092s0042</name>
</gene>
<evidence type="ECO:0000313" key="2">
    <source>
        <dbReference type="Proteomes" id="UP000244005"/>
    </source>
</evidence>
<reference evidence="2" key="1">
    <citation type="journal article" date="2017" name="Cell">
        <title>Insights into land plant evolution garnered from the Marchantia polymorpha genome.</title>
        <authorList>
            <person name="Bowman J.L."/>
            <person name="Kohchi T."/>
            <person name="Yamato K.T."/>
            <person name="Jenkins J."/>
            <person name="Shu S."/>
            <person name="Ishizaki K."/>
            <person name="Yamaoka S."/>
            <person name="Nishihama R."/>
            <person name="Nakamura Y."/>
            <person name="Berger F."/>
            <person name="Adam C."/>
            <person name="Aki S.S."/>
            <person name="Althoff F."/>
            <person name="Araki T."/>
            <person name="Arteaga-Vazquez M.A."/>
            <person name="Balasubrmanian S."/>
            <person name="Barry K."/>
            <person name="Bauer D."/>
            <person name="Boehm C.R."/>
            <person name="Briginshaw L."/>
            <person name="Caballero-Perez J."/>
            <person name="Catarino B."/>
            <person name="Chen F."/>
            <person name="Chiyoda S."/>
            <person name="Chovatia M."/>
            <person name="Davies K.M."/>
            <person name="Delmans M."/>
            <person name="Demura T."/>
            <person name="Dierschke T."/>
            <person name="Dolan L."/>
            <person name="Dorantes-Acosta A.E."/>
            <person name="Eklund D.M."/>
            <person name="Florent S.N."/>
            <person name="Flores-Sandoval E."/>
            <person name="Fujiyama A."/>
            <person name="Fukuzawa H."/>
            <person name="Galik B."/>
            <person name="Grimanelli D."/>
            <person name="Grimwood J."/>
            <person name="Grossniklaus U."/>
            <person name="Hamada T."/>
            <person name="Haseloff J."/>
            <person name="Hetherington A.J."/>
            <person name="Higo A."/>
            <person name="Hirakawa Y."/>
            <person name="Hundley H.N."/>
            <person name="Ikeda Y."/>
            <person name="Inoue K."/>
            <person name="Inoue S.I."/>
            <person name="Ishida S."/>
            <person name="Jia Q."/>
            <person name="Kakita M."/>
            <person name="Kanazawa T."/>
            <person name="Kawai Y."/>
            <person name="Kawashima T."/>
            <person name="Kennedy M."/>
            <person name="Kinose K."/>
            <person name="Kinoshita T."/>
            <person name="Kohara Y."/>
            <person name="Koide E."/>
            <person name="Komatsu K."/>
            <person name="Kopischke S."/>
            <person name="Kubo M."/>
            <person name="Kyozuka J."/>
            <person name="Lagercrantz U."/>
            <person name="Lin S.S."/>
            <person name="Lindquist E."/>
            <person name="Lipzen A.M."/>
            <person name="Lu C.W."/>
            <person name="De Luna E."/>
            <person name="Martienssen R.A."/>
            <person name="Minamino N."/>
            <person name="Mizutani M."/>
            <person name="Mizutani M."/>
            <person name="Mochizuki N."/>
            <person name="Monte I."/>
            <person name="Mosher R."/>
            <person name="Nagasaki H."/>
            <person name="Nakagami H."/>
            <person name="Naramoto S."/>
            <person name="Nishitani K."/>
            <person name="Ohtani M."/>
            <person name="Okamoto T."/>
            <person name="Okumura M."/>
            <person name="Phillips J."/>
            <person name="Pollak B."/>
            <person name="Reinders A."/>
            <person name="Rovekamp M."/>
            <person name="Sano R."/>
            <person name="Sawa S."/>
            <person name="Schmid M.W."/>
            <person name="Shirakawa M."/>
            <person name="Solano R."/>
            <person name="Spunde A."/>
            <person name="Suetsugu N."/>
            <person name="Sugano S."/>
            <person name="Sugiyama A."/>
            <person name="Sun R."/>
            <person name="Suzuki Y."/>
            <person name="Takenaka M."/>
            <person name="Takezawa D."/>
            <person name="Tomogane H."/>
            <person name="Tsuzuki M."/>
            <person name="Ueda T."/>
            <person name="Umeda M."/>
            <person name="Ward J.M."/>
            <person name="Watanabe Y."/>
            <person name="Yazaki K."/>
            <person name="Yokoyama R."/>
            <person name="Yoshitake Y."/>
            <person name="Yotsui I."/>
            <person name="Zachgo S."/>
            <person name="Schmutz J."/>
        </authorList>
    </citation>
    <scope>NUCLEOTIDE SEQUENCE [LARGE SCALE GENOMIC DNA]</scope>
    <source>
        <strain evidence="2">Tak-1</strain>
    </source>
</reference>